<keyword evidence="6" id="KW-0833">Ubl conjugation pathway</keyword>
<keyword evidence="3" id="KW-0812">Transmembrane</keyword>
<evidence type="ECO:0000256" key="4">
    <source>
        <dbReference type="ARBA" id="ARBA00022723"/>
    </source>
</evidence>
<evidence type="ECO:0000256" key="7">
    <source>
        <dbReference type="ARBA" id="ARBA00022833"/>
    </source>
</evidence>
<dbReference type="Pfam" id="PF12906">
    <property type="entry name" value="RINGv"/>
    <property type="match status" value="1"/>
</dbReference>
<keyword evidence="2" id="KW-0808">Transferase</keyword>
<reference evidence="11 13" key="2">
    <citation type="journal article" date="2013" name="Nature">
        <title>Insights into bilaterian evolution from three spiralian genomes.</title>
        <authorList>
            <person name="Simakov O."/>
            <person name="Marletaz F."/>
            <person name="Cho S.J."/>
            <person name="Edsinger-Gonzales E."/>
            <person name="Havlak P."/>
            <person name="Hellsten U."/>
            <person name="Kuo D.H."/>
            <person name="Larsson T."/>
            <person name="Lv J."/>
            <person name="Arendt D."/>
            <person name="Savage R."/>
            <person name="Osoegawa K."/>
            <person name="de Jong P."/>
            <person name="Grimwood J."/>
            <person name="Chapman J.A."/>
            <person name="Shapiro H."/>
            <person name="Aerts A."/>
            <person name="Otillar R.P."/>
            <person name="Terry A.Y."/>
            <person name="Boore J.L."/>
            <person name="Grigoriev I.V."/>
            <person name="Lindberg D.R."/>
            <person name="Seaver E.C."/>
            <person name="Weisblat D.A."/>
            <person name="Putnam N.H."/>
            <person name="Rokhsar D.S."/>
        </authorList>
    </citation>
    <scope>NUCLEOTIDE SEQUENCE</scope>
    <source>
        <strain evidence="11 13">I ESC-2004</strain>
    </source>
</reference>
<dbReference type="PANTHER" id="PTHR46065">
    <property type="entry name" value="E3 UBIQUITIN-PROTEIN LIGASE MARCH 2/3 FAMILY MEMBER"/>
    <property type="match status" value="1"/>
</dbReference>
<evidence type="ECO:0000313" key="11">
    <source>
        <dbReference type="EMBL" id="ELU00229.1"/>
    </source>
</evidence>
<evidence type="ECO:0000256" key="6">
    <source>
        <dbReference type="ARBA" id="ARBA00022786"/>
    </source>
</evidence>
<dbReference type="AlphaFoldDB" id="R7U1X9"/>
<keyword evidence="13" id="KW-1185">Reference proteome</keyword>
<reference evidence="13" key="1">
    <citation type="submission" date="2012-12" db="EMBL/GenBank/DDBJ databases">
        <authorList>
            <person name="Hellsten U."/>
            <person name="Grimwood J."/>
            <person name="Chapman J.A."/>
            <person name="Shapiro H."/>
            <person name="Aerts A."/>
            <person name="Otillar R.P."/>
            <person name="Terry A.Y."/>
            <person name="Boore J.L."/>
            <person name="Simakov O."/>
            <person name="Marletaz F."/>
            <person name="Cho S.-J."/>
            <person name="Edsinger-Gonzales E."/>
            <person name="Havlak P."/>
            <person name="Kuo D.-H."/>
            <person name="Larsson T."/>
            <person name="Lv J."/>
            <person name="Arendt D."/>
            <person name="Savage R."/>
            <person name="Osoegawa K."/>
            <person name="de Jong P."/>
            <person name="Lindberg D.R."/>
            <person name="Seaver E.C."/>
            <person name="Weisblat D.A."/>
            <person name="Putnam N.H."/>
            <person name="Grigoriev I.V."/>
            <person name="Rokhsar D.S."/>
        </authorList>
    </citation>
    <scope>NUCLEOTIDE SEQUENCE</scope>
    <source>
        <strain evidence="13">I ESC-2004</strain>
    </source>
</reference>
<dbReference type="GO" id="GO:0008270">
    <property type="term" value="F:zinc ion binding"/>
    <property type="evidence" value="ECO:0007669"/>
    <property type="project" value="UniProtKB-KW"/>
</dbReference>
<evidence type="ECO:0000259" key="10">
    <source>
        <dbReference type="PROSITE" id="PS51292"/>
    </source>
</evidence>
<dbReference type="InterPro" id="IPR011016">
    <property type="entry name" value="Znf_RING-CH"/>
</dbReference>
<dbReference type="SUPFAM" id="SSF57850">
    <property type="entry name" value="RING/U-box"/>
    <property type="match status" value="1"/>
</dbReference>
<keyword evidence="5" id="KW-0863">Zinc-finger</keyword>
<dbReference type="Proteomes" id="UP000014760">
    <property type="component" value="Unassembled WGS sequence"/>
</dbReference>
<organism evidence="11">
    <name type="scientific">Capitella teleta</name>
    <name type="common">Polychaete worm</name>
    <dbReference type="NCBI Taxonomy" id="283909"/>
    <lineage>
        <taxon>Eukaryota</taxon>
        <taxon>Metazoa</taxon>
        <taxon>Spiralia</taxon>
        <taxon>Lophotrochozoa</taxon>
        <taxon>Annelida</taxon>
        <taxon>Polychaeta</taxon>
        <taxon>Sedentaria</taxon>
        <taxon>Scolecida</taxon>
        <taxon>Capitellidae</taxon>
        <taxon>Capitella</taxon>
    </lineage>
</organism>
<proteinExistence type="predicted"/>
<dbReference type="STRING" id="283909.R7U1X9"/>
<dbReference type="PROSITE" id="PS51292">
    <property type="entry name" value="ZF_RING_CH"/>
    <property type="match status" value="1"/>
</dbReference>
<evidence type="ECO:0000256" key="1">
    <source>
        <dbReference type="ARBA" id="ARBA00004141"/>
    </source>
</evidence>
<sequence>DERVCRICWMGEEKEACVRPCRCSGSSANVHAHCLRKWLQIANDYHCEICQFKYQTKVRMKPVSQVGACCSRTRSAFA</sequence>
<gene>
    <name evidence="11" type="ORF">CAPTEDRAFT_100483</name>
</gene>
<dbReference type="GO" id="GO:0016020">
    <property type="term" value="C:membrane"/>
    <property type="evidence" value="ECO:0007669"/>
    <property type="project" value="UniProtKB-SubCell"/>
</dbReference>
<evidence type="ECO:0000256" key="3">
    <source>
        <dbReference type="ARBA" id="ARBA00022692"/>
    </source>
</evidence>
<name>R7U1X9_CAPTE</name>
<keyword evidence="8" id="KW-1133">Transmembrane helix</keyword>
<keyword evidence="9" id="KW-0472">Membrane</keyword>
<dbReference type="Gene3D" id="3.30.40.10">
    <property type="entry name" value="Zinc/RING finger domain, C3HC4 (zinc finger)"/>
    <property type="match status" value="1"/>
</dbReference>
<reference evidence="12" key="3">
    <citation type="submission" date="2015-06" db="UniProtKB">
        <authorList>
            <consortium name="EnsemblMetazoa"/>
        </authorList>
    </citation>
    <scope>IDENTIFICATION</scope>
</reference>
<evidence type="ECO:0000256" key="9">
    <source>
        <dbReference type="ARBA" id="ARBA00023136"/>
    </source>
</evidence>
<feature type="non-terminal residue" evidence="11">
    <location>
        <position position="1"/>
    </location>
</feature>
<keyword evidence="7" id="KW-0862">Zinc</keyword>
<evidence type="ECO:0000256" key="8">
    <source>
        <dbReference type="ARBA" id="ARBA00022989"/>
    </source>
</evidence>
<dbReference type="HOGENOM" id="CLU_2628895_0_0_1"/>
<dbReference type="PANTHER" id="PTHR46065:SF3">
    <property type="entry name" value="FI20425P1"/>
    <property type="match status" value="1"/>
</dbReference>
<feature type="domain" description="RING-CH-type" evidence="10">
    <location>
        <begin position="1"/>
        <end position="57"/>
    </location>
</feature>
<dbReference type="OMA" id="EDEQRIC"/>
<dbReference type="EMBL" id="AMQN01001860">
    <property type="status" value="NOT_ANNOTATED_CDS"/>
    <property type="molecule type" value="Genomic_DNA"/>
</dbReference>
<evidence type="ECO:0000313" key="12">
    <source>
        <dbReference type="EnsemblMetazoa" id="CapteP100483"/>
    </source>
</evidence>
<evidence type="ECO:0000256" key="5">
    <source>
        <dbReference type="ARBA" id="ARBA00022771"/>
    </source>
</evidence>
<evidence type="ECO:0000313" key="13">
    <source>
        <dbReference type="Proteomes" id="UP000014760"/>
    </source>
</evidence>
<dbReference type="EMBL" id="KB306105">
    <property type="protein sequence ID" value="ELU00229.1"/>
    <property type="molecule type" value="Genomic_DNA"/>
</dbReference>
<accession>R7U1X9</accession>
<keyword evidence="4" id="KW-0479">Metal-binding</keyword>
<dbReference type="InterPro" id="IPR013083">
    <property type="entry name" value="Znf_RING/FYVE/PHD"/>
</dbReference>
<dbReference type="OrthoDB" id="273089at2759"/>
<comment type="subcellular location">
    <subcellularLocation>
        <location evidence="1">Membrane</location>
        <topology evidence="1">Multi-pass membrane protein</topology>
    </subcellularLocation>
</comment>
<dbReference type="EnsemblMetazoa" id="CapteT100483">
    <property type="protein sequence ID" value="CapteP100483"/>
    <property type="gene ID" value="CapteG100483"/>
</dbReference>
<dbReference type="GO" id="GO:0016740">
    <property type="term" value="F:transferase activity"/>
    <property type="evidence" value="ECO:0007669"/>
    <property type="project" value="UniProtKB-KW"/>
</dbReference>
<dbReference type="SMART" id="SM00744">
    <property type="entry name" value="RINGv"/>
    <property type="match status" value="1"/>
</dbReference>
<protein>
    <recommendedName>
        <fullName evidence="10">RING-CH-type domain-containing protein</fullName>
    </recommendedName>
</protein>
<evidence type="ECO:0000256" key="2">
    <source>
        <dbReference type="ARBA" id="ARBA00022679"/>
    </source>
</evidence>